<dbReference type="SUPFAM" id="SSF56204">
    <property type="entry name" value="Hect, E3 ligase catalytic domain"/>
    <property type="match status" value="1"/>
</dbReference>
<dbReference type="Proteomes" id="UP001195914">
    <property type="component" value="Unassembled WGS sequence"/>
</dbReference>
<reference evidence="5" key="2">
    <citation type="submission" date="2021-05" db="EMBL/GenBank/DDBJ databases">
        <authorList>
            <person name="Pain A."/>
        </authorList>
    </citation>
    <scope>NUCLEOTIDE SEQUENCE</scope>
    <source>
        <strain evidence="5">1802A</strain>
    </source>
</reference>
<evidence type="ECO:0000256" key="2">
    <source>
        <dbReference type="PROSITE-ProRule" id="PRU00104"/>
    </source>
</evidence>
<protein>
    <submittedName>
        <fullName evidence="5">HECT/ubiquitin-transferase domain containing protein</fullName>
    </submittedName>
</protein>
<gene>
    <name evidence="5" type="ORF">X943_001277</name>
</gene>
<feature type="region of interest" description="Disordered" evidence="3">
    <location>
        <begin position="2734"/>
        <end position="2756"/>
    </location>
</feature>
<dbReference type="GO" id="GO:0004842">
    <property type="term" value="F:ubiquitin-protein transferase activity"/>
    <property type="evidence" value="ECO:0007669"/>
    <property type="project" value="InterPro"/>
</dbReference>
<evidence type="ECO:0000256" key="1">
    <source>
        <dbReference type="ARBA" id="ARBA00022786"/>
    </source>
</evidence>
<sequence length="4790" mass="539963">MDLPSSSAPCSYEDVALFKSLIYNSSTFLNRCRSLGRLSEASEFHLLQGSQNLLCKRYSCIFEKTLKEAQPAPNVDIYRESLSGDLNTLCETRLVWDSSLYRRPVPPMASAPTSQGGVREVKNHAEVCFDLGMCDEERQPLVKALNNVGRRVSFDYNSLASGFDDPLFSCFLYCDSSDSDVTIKTFTVLPLGLDTDGVLHMCRESPTVGNVCDYIYRSRAECRHKLSQEHIADDISDSISSTSDSYTSPCIKEPDAFAKMIVMLWSKITNQSVMLNTRIWQVEGHSIGYIGERLVSHLTDLLDDVLPCPCDYSKWSRVMMSQDPFTCLSTSESIAYDSVYHYLGQILEFSSSKSLSRVFDSCIDVMFSLALRHPNPCVLLECILKYMKTVLIPSLPLPGTDSGGMCVDESTVWFPRLCGCFESLLDFEYLSLHYPLFLDGYIEDSNDGCNCTYSTSIPRVGCYVMRVDIAIDESSVSSSIHKPAHTSTVFRICLNAPSDSFSAGSSITFVSDGHQMMVFDKGFALIGLHSKPRYCVEFLFDNCNLLVYLNHARFYVLNLVEFWRLDAGGFSDIGMSISVDESIVTLSTPSSLSPGFRRELMQRRVVLGSRFSSAAEEGRGLLVSLYDRHLYLLKITSFIHQTLSRIIHIFKAKSPGSSTWSEEFVRYLRTFFDILLCNLQCIDSICTYFGSLESVNAVTLWRMIADSILSVLSTVTFLLSTSKPSMKLPDDMLQLIASCFIGCANFRPIASACEHTDRYHLQFDLDNTSRAINMVALRLVSSCPDIFTPIFSSLGLNVLVDILLCVVSVEHLPSNDTLMVEDSICALNALTQAGCVAIFTKRSLSHNSPCFPGGASSDGKEDNHWWDTISSLLSSERGNLRERVVFVQNNSTSYCTCESPSFGSTLSSPFFVCCYGCIGSKRVSPGGAFKDFCFPDIYDVSSYYSSPRPRMVLCRLLLKHGVLFLCLNSSVSYQDIGVIPSKLVLAMLENDYAKNFERFGDWKNSIVYSSEDDFLSVHNVSKHFRLFRKDDMIVLESITLHLLRYNEFIFRLLYDDVSEMSSDVLNDFGSRVHNFINALSVPDVLSYLVELFEHFILVYADPSLVHQSLITCGNLMPSLLQVIIWAYKCLKRYFSMFEDCTIFSNYISLQFQSLVYLLGSIIRYMYNNCRRYTTEHLLSEYPIDKVSEDLLHLKVITWRGCMSIPAWLLRGTWLEFDDRSGLYSSLNRLAILLQDFKYEGGTPIFTLDFDKQRPPRCKGTLWAIDILNGDASAIDRLSPRYSQVSPSLNRCQLCITAVFIHLLDSDLGSVDIAIRYASRIVFQLLRQLQSVQTTTTESIGEKVTQELRQRYVDDICARCTWLVNNTRGALYYAKSEVLDSDKDCSVDSDKGIYTCSGLRRSRSLTHLDQVSYFPTVTSNTSSERLRSRTGRFRPSTLVRSRSADGAKDTNSEDKPHYKVHLVDICVHLSEITSFLLHGPRADACECQLYAERLSMLCRYSMWHCANVLICLLSGSFFIGGEGEDESYMSRPLLLNLLYEGDKDGSLISSDGMHSLVKLLWYNIVKISRSMVIRSTSDSVISTDTGGQNDWNNVFERILLTAQSFVLEKMCSWYLRSGVRSVDYARAYGIHIPSWVRISLPFFGLLFSLGIDPMNNSRYAIPMFQHLLDILQPLRVNTSGEAEFDSYVNVGIGSILVFFISYNVLRLCSASINSLFHALLAERYSKRDLKKLNNGILYIWVKNVPDMHCSLRAGELGFKLLWLLGELKLNTAASDLERLINVIHLADKGGDVADVTATSSKSELLVWQMFPSVKYNINCVSFMNNYTDPLSRVVDFNDITIPIYLDTSPTSTDPAIDDVYMSFLHHLGGKLEVDMGNDIWADLQLSDTWNSIHPMRAHLHYLLRFILWTCFSSNLYSSDGDLSDIDISCCLSRLLLKSLRDVAAMLVVFNSDCSCSDGAAGSGSNVSFRYVPDAVDDRPPISVNGILSSICDKCTSNMLCRCEIENFWLSILTMLVKEIERTIHYGMAHYILNCLLTTFALGDDEIDVLLSSPNLGPAFCEIFVVCIRKLGQEHVSGLDYLLSTADVDSQSLVSPALHGMFLYRWLPPLQRSPVEYMFSCALAIFQSVLVSEGYAKILRVVRTPISNPFSALPHSENFVTHRTSEEFEADINGNTLHIVRAVNMGGIVLFHIPLSMCTNSSIRGRVNFFVLSPGRFGITVAPADCIFGSVTDLFDRNDVVGFLTPTCPPFVHDVFAATINYRVGDALSAAFTIDHQDDGQICLRTELLIAGNSIGSVLEVVYDPITQNAPIHQMSLVFIFQDPQTLVYNGLTDVTSPNSDRVVSRDSQSTFRSDSTSEPLVDIPSYAEELNVSDGRNDRHASIISSSIPVSFSSLRQDADRSEDEDILPDLDDFALGSDYECEDDISLKNSQSLEKFTSNDWDPNYDVKDGIDNSEGPMNNVLRLCDDDMWLTVATQSGPLMDAKSKIMFAESIQLYQSILTTSIPLLSGLKEEVVGQMCLSFETLYYKLLSCPDGLGIEEASVRDCFSWLCVIGCDIDSDSWKRLRFNYTGKLDRISDFDIPWLLGSSSTSRSCVSRLSGDICRKLLLSLSHLLSLPCMSRILLYTLNKRSCSDYISLSDCASSSLILALSAKCVLCCIMLGRVLCEKGCTFDLSDPMHSEYLCIDELATLVQTFISSENKPEDNYVSTSRVVRLMNVLGIFLLGPSEVDITPRSTDRNGCMPTSQRTEEGSNPLLSPSDNMSLENFWQILYGAVKSNNLVENIVQSLSGHKAHELVPNPKMFATCDYTFHCGSRIPSQRRHFIRRTLRHRMSEHDIYDLTSMLVLLSPEYFLRRFLDIDQEKGLRIFRSSISHFVQGYDFNGRDYWYWGHIGHSVSVESMDLYSRTVDPLYGWQRLFYMEGNMGRLTSLLDILFTELLYCIALVIHDYRRYLYLCDTIHWILDSFIRHPLCSGLIRRRFVSSYVWSVVHTMLVNCSSLPCKLSVIASRLTAWLIPISSRVQLNRMFVVTHYCGSSAFHRVSAVCKYFNIVDLDVFTSLDLKRHDHATKLASAMLVHMFASTLSLLLEHDCEPIMYLDDIMSISQYMLIANHPTMYAEKFLRHLLGISEDMSLHASVRPYHHDASSGCGISMTHTSITTSNFRTLFMMCHVGSRSRLVICNDIECRDIITETLFYPDVVYCVRSWDPVYVEFDGPYPLDVLRRRCCLPTLFISRGVTESFKDVTFRVGFLTSGMDEFSSPSSKVHFEDNFVYLEVMCESEISQSVMNNEVIWHYGQTTVRLTLSNTVELLRPFVSVIHPCDSGYTEEVTVRRNSLKLPVSCVCCFVSLDCKPILKPSLGCLRLSLPFRSGISLSNNRVRFDPCSVIRMDLSLTKDIVRSDGMIDLRCMNSKMSLPFSVSCVVQSSNPDFYVGLEWMRLRFLWLASGRVQCPMDAPVYKYGVVSASHVSLRGVGFSRGDVVCLRFVPEEQSLLFILNDKVCMVLDFRRLYRHTLLLDALVPSVSNANFSGRDLIALQDILFDAIISDNVSVVRSMIDFVLNRATSDRLCVSLFETPFQENMGSATIRRSYAQYNALYLCCLLNRLTILKCISVMNVDFDRRSGSALETPLMAASKNLCNMAISYLVCVLRVDVNARDTGGNTALMYALGELEPLPIGIHERSKVDTVKLLVSLGGDILARNNDGCTLLDLLPSAHRANRELCNYLIEQYKLKASYQFAGAHVHHGWPGLLGGSTFICGINGADDLNPDYVSLQGVCVDDRDLLVDHCDMDTILNATERAQISVASGVEFVESTLEKIRRALSALTSKISLHDLSEPRYLHSRVHLRYKHPYLGAELIRYLRGFVQDLLRHRSWAKCRFLSQFARISLELCNRLSEMTDPSEIILAFLNYERCVSQSRLLSRQATCPITTLQSYRGIFQGSNLLHCTYSMYSNDYLAISSLNCLSKYFGTFNDVRLRHLELSGYDIPVFCGERIQVSISAQPYAFNRIRYHVNRDIPKDIDFAIHCIADLLNTPTSTRQVIADMVIKCRSTLDVRTYLPPLDSPLWNGIYTSVESILECFIKLRFILLNHLECDKLDEVEVFFLLQHLSTIVDDSLKSYIRNPSDGCDIRMRLRKVVEKLHLIDRSVVPDGDMRIISYSSLDSDPLSTRSEGDSEHSGWGDCIFSAFCYVIINDRISLLNHVNDTFRTLAPIIGTVLNQPLVEYLPLDHQLLRPYSQFVSAPSCLSSATVFSQSVPTPSNGYVYSRDDMGICLGPSELPVHWSVYFGNRSLIRRSLVNEMYRQIFPSLQNLNRERPYFSIRVDRGISSTGSLLKHTLWYQSCTQLLNCNPNILRSRNGQRPFMVIFKGEGATDFGGPFQELLSCISNEVMGPLNLDSRLMKKGNTACLKCPNATNSYGLNQDTVMFKFSSAIHPMVKVANCEVPNPSKLGIRCGDHEICCSSGCCSLLSSLCCIDEPTDELASRERCKCGGSEPHGLHCNQGIPMELTMYESLGRLFAMCVSMMNPLSIALNPIIWKKLLASNLSLKDLADCDKLTSDLLHKLKHSPERFNILDDLTFSLESNEGRIIELLSGGSDIGVTRDNLDLFVTLASIFRLTQSDIAATWVARGFNAVLPIGRFRMLLDYKLLEFMVCGDPRIDLEVLRAHTVSSSMALKRDLFDVLANFDNLRMQMFLRFVSGRSRLPPAPCEWNFYVEYEPPKVSHIFLLYKSVQDEVFESDNRLPTSSTCAFRLTIPRYSSKDIMHQRLLYAIEHCVAIDLDAYHVHDEMGLNV</sequence>
<evidence type="ECO:0000313" key="5">
    <source>
        <dbReference type="EMBL" id="KAK1936073.1"/>
    </source>
</evidence>
<feature type="region of interest" description="Disordered" evidence="3">
    <location>
        <begin position="2337"/>
        <end position="2357"/>
    </location>
</feature>
<dbReference type="Gene3D" id="3.90.1750.10">
    <property type="entry name" value="Hect, E3 ligase catalytic domains"/>
    <property type="match status" value="1"/>
</dbReference>
<dbReference type="InterPro" id="IPR000569">
    <property type="entry name" value="HECT_dom"/>
</dbReference>
<dbReference type="Gene3D" id="3.30.2410.10">
    <property type="entry name" value="Hect, E3 ligase catalytic domain"/>
    <property type="match status" value="1"/>
</dbReference>
<dbReference type="PROSITE" id="PS50237">
    <property type="entry name" value="HECT"/>
    <property type="match status" value="1"/>
</dbReference>
<proteinExistence type="predicted"/>
<comment type="caution">
    <text evidence="5">The sequence shown here is derived from an EMBL/GenBank/DDBJ whole genome shotgun (WGS) entry which is preliminary data.</text>
</comment>
<dbReference type="Pfam" id="PF00632">
    <property type="entry name" value="HECT"/>
    <property type="match status" value="1"/>
</dbReference>
<organism evidence="5 6">
    <name type="scientific">Babesia divergens</name>
    <dbReference type="NCBI Taxonomy" id="32595"/>
    <lineage>
        <taxon>Eukaryota</taxon>
        <taxon>Sar</taxon>
        <taxon>Alveolata</taxon>
        <taxon>Apicomplexa</taxon>
        <taxon>Aconoidasida</taxon>
        <taxon>Piroplasmida</taxon>
        <taxon>Babesiidae</taxon>
        <taxon>Babesia</taxon>
    </lineage>
</organism>
<name>A0AAD9GCV0_BABDI</name>
<reference evidence="5" key="1">
    <citation type="journal article" date="2014" name="Nucleic Acids Res.">
        <title>The evolutionary dynamics of variant antigen genes in Babesia reveal a history of genomic innovation underlying host-parasite interaction.</title>
        <authorList>
            <person name="Jackson A.P."/>
            <person name="Otto T.D."/>
            <person name="Darby A."/>
            <person name="Ramaprasad A."/>
            <person name="Xia D."/>
            <person name="Echaide I.E."/>
            <person name="Farber M."/>
            <person name="Gahlot S."/>
            <person name="Gamble J."/>
            <person name="Gupta D."/>
            <person name="Gupta Y."/>
            <person name="Jackson L."/>
            <person name="Malandrin L."/>
            <person name="Malas T.B."/>
            <person name="Moussa E."/>
            <person name="Nair M."/>
            <person name="Reid A.J."/>
            <person name="Sanders M."/>
            <person name="Sharma J."/>
            <person name="Tracey A."/>
            <person name="Quail M.A."/>
            <person name="Weir W."/>
            <person name="Wastling J.M."/>
            <person name="Hall N."/>
            <person name="Willadsen P."/>
            <person name="Lingelbach K."/>
            <person name="Shiels B."/>
            <person name="Tait A."/>
            <person name="Berriman M."/>
            <person name="Allred D.R."/>
            <person name="Pain A."/>
        </authorList>
    </citation>
    <scope>NUCLEOTIDE SEQUENCE</scope>
    <source>
        <strain evidence="5">1802A</strain>
    </source>
</reference>
<feature type="domain" description="HECT" evidence="4">
    <location>
        <begin position="4347"/>
        <end position="4778"/>
    </location>
</feature>
<dbReference type="InterPro" id="IPR042469">
    <property type="entry name" value="HECTD3"/>
</dbReference>
<feature type="active site" description="Glycyl thioester intermediate" evidence="2">
    <location>
        <position position="4746"/>
    </location>
</feature>
<dbReference type="PANTHER" id="PTHR46654:SF1">
    <property type="entry name" value="E3 UBIQUITIN-PROTEIN LIGASE HECTD3"/>
    <property type="match status" value="1"/>
</dbReference>
<accession>A0AAD9GCV0</accession>
<dbReference type="PANTHER" id="PTHR46654">
    <property type="entry name" value="E3 UBIQUITIN-PROTEIN LIGASE HECTD3"/>
    <property type="match status" value="1"/>
</dbReference>
<dbReference type="InterPro" id="IPR035983">
    <property type="entry name" value="Hect_E3_ubiquitin_ligase"/>
</dbReference>
<dbReference type="Gene3D" id="1.25.40.20">
    <property type="entry name" value="Ankyrin repeat-containing domain"/>
    <property type="match status" value="1"/>
</dbReference>
<dbReference type="SUPFAM" id="SSF48403">
    <property type="entry name" value="Ankyrin repeat"/>
    <property type="match status" value="1"/>
</dbReference>
<keyword evidence="6" id="KW-1185">Reference proteome</keyword>
<evidence type="ECO:0000313" key="6">
    <source>
        <dbReference type="Proteomes" id="UP001195914"/>
    </source>
</evidence>
<evidence type="ECO:0000259" key="4">
    <source>
        <dbReference type="PROSITE" id="PS50237"/>
    </source>
</evidence>
<keyword evidence="1 2" id="KW-0833">Ubl conjugation pathway</keyword>
<dbReference type="InterPro" id="IPR036770">
    <property type="entry name" value="Ankyrin_rpt-contain_sf"/>
</dbReference>
<dbReference type="SMART" id="SM00119">
    <property type="entry name" value="HECTc"/>
    <property type="match status" value="1"/>
</dbReference>
<dbReference type="GO" id="GO:0005737">
    <property type="term" value="C:cytoplasm"/>
    <property type="evidence" value="ECO:0007669"/>
    <property type="project" value="TreeGrafter"/>
</dbReference>
<dbReference type="EMBL" id="JAHBMH010000044">
    <property type="protein sequence ID" value="KAK1936073.1"/>
    <property type="molecule type" value="Genomic_DNA"/>
</dbReference>
<evidence type="ECO:0000256" key="3">
    <source>
        <dbReference type="SAM" id="MobiDB-lite"/>
    </source>
</evidence>